<accession>A0A3M6UQZ8</accession>
<name>A0A3M6UQZ8_POCDA</name>
<dbReference type="EMBL" id="RCHS01000927">
    <property type="protein sequence ID" value="RMX56075.1"/>
    <property type="molecule type" value="Genomic_DNA"/>
</dbReference>
<dbReference type="AlphaFoldDB" id="A0A3M6UQZ8"/>
<keyword evidence="2" id="KW-1185">Reference proteome</keyword>
<organism evidence="1 2">
    <name type="scientific">Pocillopora damicornis</name>
    <name type="common">Cauliflower coral</name>
    <name type="synonym">Millepora damicornis</name>
    <dbReference type="NCBI Taxonomy" id="46731"/>
    <lineage>
        <taxon>Eukaryota</taxon>
        <taxon>Metazoa</taxon>
        <taxon>Cnidaria</taxon>
        <taxon>Anthozoa</taxon>
        <taxon>Hexacorallia</taxon>
        <taxon>Scleractinia</taxon>
        <taxon>Astrocoeniina</taxon>
        <taxon>Pocilloporidae</taxon>
        <taxon>Pocillopora</taxon>
    </lineage>
</organism>
<reference evidence="1 2" key="1">
    <citation type="journal article" date="2018" name="Sci. Rep.">
        <title>Comparative analysis of the Pocillopora damicornis genome highlights role of immune system in coral evolution.</title>
        <authorList>
            <person name="Cunning R."/>
            <person name="Bay R.A."/>
            <person name="Gillette P."/>
            <person name="Baker A.C."/>
            <person name="Traylor-Knowles N."/>
        </authorList>
    </citation>
    <scope>NUCLEOTIDE SEQUENCE [LARGE SCALE GENOMIC DNA]</scope>
    <source>
        <strain evidence="1">RSMAS</strain>
        <tissue evidence="1">Whole animal</tissue>
    </source>
</reference>
<sequence>MHNPLGILERRMAGQALPQVFLSTILTVQRRNNCPARHPYEGRQSYHHFCLETRYPGQNSNWSSGYSKMPRESSYAMHVSLKDALFRKDRFGKFKKGSGVLAFATNLIIVKRRSDFKVSDIESLWLKVCPHKSNHSLFVGGIFGPPSNKVKDDKKLAKNIKMYN</sequence>
<protein>
    <submittedName>
        <fullName evidence="1">Uncharacterized protein</fullName>
    </submittedName>
</protein>
<proteinExistence type="predicted"/>
<dbReference type="Proteomes" id="UP000275408">
    <property type="component" value="Unassembled WGS sequence"/>
</dbReference>
<gene>
    <name evidence="1" type="ORF">pdam_00010416</name>
</gene>
<comment type="caution">
    <text evidence="1">The sequence shown here is derived from an EMBL/GenBank/DDBJ whole genome shotgun (WGS) entry which is preliminary data.</text>
</comment>
<evidence type="ECO:0000313" key="1">
    <source>
        <dbReference type="EMBL" id="RMX56075.1"/>
    </source>
</evidence>
<evidence type="ECO:0000313" key="2">
    <source>
        <dbReference type="Proteomes" id="UP000275408"/>
    </source>
</evidence>